<keyword evidence="11" id="KW-1185">Reference proteome</keyword>
<evidence type="ECO:0000256" key="5">
    <source>
        <dbReference type="ARBA" id="ARBA00023004"/>
    </source>
</evidence>
<dbReference type="SUPFAM" id="SSF48264">
    <property type="entry name" value="Cytochrome P450"/>
    <property type="match status" value="1"/>
</dbReference>
<dbReference type="PANTHER" id="PTHR47947:SF20">
    <property type="entry name" value="CYTOCHROME P450 FAMILY PROTEIN"/>
    <property type="match status" value="1"/>
</dbReference>
<dbReference type="PROSITE" id="PS00086">
    <property type="entry name" value="CYTOCHROME_P450"/>
    <property type="match status" value="1"/>
</dbReference>
<evidence type="ECO:0000313" key="11">
    <source>
        <dbReference type="Proteomes" id="UP001497516"/>
    </source>
</evidence>
<dbReference type="GO" id="GO:0004497">
    <property type="term" value="F:monooxygenase activity"/>
    <property type="evidence" value="ECO:0007669"/>
    <property type="project" value="UniProtKB-KW"/>
</dbReference>
<evidence type="ECO:0000256" key="8">
    <source>
        <dbReference type="RuleBase" id="RU000461"/>
    </source>
</evidence>
<dbReference type="Gene3D" id="1.10.630.10">
    <property type="entry name" value="Cytochrome P450"/>
    <property type="match status" value="1"/>
</dbReference>
<protein>
    <recommendedName>
        <fullName evidence="12">Cytochrome P450</fullName>
    </recommendedName>
</protein>
<evidence type="ECO:0000256" key="6">
    <source>
        <dbReference type="ARBA" id="ARBA00023033"/>
    </source>
</evidence>
<dbReference type="InterPro" id="IPR002401">
    <property type="entry name" value="Cyt_P450_E_grp-I"/>
</dbReference>
<dbReference type="GO" id="GO:0020037">
    <property type="term" value="F:heme binding"/>
    <property type="evidence" value="ECO:0007669"/>
    <property type="project" value="InterPro"/>
</dbReference>
<dbReference type="Proteomes" id="UP001497516">
    <property type="component" value="Chromosome 3"/>
</dbReference>
<dbReference type="InterPro" id="IPR001128">
    <property type="entry name" value="Cyt_P450"/>
</dbReference>
<reference evidence="10 11" key="1">
    <citation type="submission" date="2024-04" db="EMBL/GenBank/DDBJ databases">
        <authorList>
            <person name="Fracassetti M."/>
        </authorList>
    </citation>
    <scope>NUCLEOTIDE SEQUENCE [LARGE SCALE GENOMIC DNA]</scope>
</reference>
<evidence type="ECO:0000256" key="4">
    <source>
        <dbReference type="ARBA" id="ARBA00023002"/>
    </source>
</evidence>
<evidence type="ECO:0000256" key="9">
    <source>
        <dbReference type="SAM" id="Phobius"/>
    </source>
</evidence>
<dbReference type="PRINTS" id="PR00385">
    <property type="entry name" value="P450"/>
</dbReference>
<dbReference type="GO" id="GO:0016705">
    <property type="term" value="F:oxidoreductase activity, acting on paired donors, with incorporation or reduction of molecular oxygen"/>
    <property type="evidence" value="ECO:0007669"/>
    <property type="project" value="InterPro"/>
</dbReference>
<keyword evidence="6 8" id="KW-0503">Monooxygenase</keyword>
<evidence type="ECO:0000313" key="10">
    <source>
        <dbReference type="EMBL" id="CAL1377070.1"/>
    </source>
</evidence>
<dbReference type="InterPro" id="IPR036396">
    <property type="entry name" value="Cyt_P450_sf"/>
</dbReference>
<keyword evidence="2 7" id="KW-0349">Heme</keyword>
<keyword evidence="5 7" id="KW-0408">Iron</keyword>
<keyword evidence="9" id="KW-0472">Membrane</keyword>
<dbReference type="FunFam" id="1.10.630.10:FF:000026">
    <property type="entry name" value="Cytochrome P450 82C4"/>
    <property type="match status" value="1"/>
</dbReference>
<dbReference type="EMBL" id="OZ034816">
    <property type="protein sequence ID" value="CAL1377070.1"/>
    <property type="molecule type" value="Genomic_DNA"/>
</dbReference>
<dbReference type="PANTHER" id="PTHR47947">
    <property type="entry name" value="CYTOCHROME P450 82C3-RELATED"/>
    <property type="match status" value="1"/>
</dbReference>
<evidence type="ECO:0000256" key="3">
    <source>
        <dbReference type="ARBA" id="ARBA00022723"/>
    </source>
</evidence>
<evidence type="ECO:0008006" key="12">
    <source>
        <dbReference type="Google" id="ProtNLM"/>
    </source>
</evidence>
<comment type="cofactor">
    <cofactor evidence="7">
        <name>heme</name>
        <dbReference type="ChEBI" id="CHEBI:30413"/>
    </cofactor>
</comment>
<organism evidence="10 11">
    <name type="scientific">Linum trigynum</name>
    <dbReference type="NCBI Taxonomy" id="586398"/>
    <lineage>
        <taxon>Eukaryota</taxon>
        <taxon>Viridiplantae</taxon>
        <taxon>Streptophyta</taxon>
        <taxon>Embryophyta</taxon>
        <taxon>Tracheophyta</taxon>
        <taxon>Spermatophyta</taxon>
        <taxon>Magnoliopsida</taxon>
        <taxon>eudicotyledons</taxon>
        <taxon>Gunneridae</taxon>
        <taxon>Pentapetalae</taxon>
        <taxon>rosids</taxon>
        <taxon>fabids</taxon>
        <taxon>Malpighiales</taxon>
        <taxon>Linaceae</taxon>
        <taxon>Linum</taxon>
    </lineage>
</organism>
<evidence type="ECO:0000256" key="7">
    <source>
        <dbReference type="PIRSR" id="PIRSR602401-1"/>
    </source>
</evidence>
<dbReference type="Pfam" id="PF00067">
    <property type="entry name" value="p450"/>
    <property type="match status" value="1"/>
</dbReference>
<keyword evidence="4 8" id="KW-0560">Oxidoreductase</keyword>
<dbReference type="GO" id="GO:0005506">
    <property type="term" value="F:iron ion binding"/>
    <property type="evidence" value="ECO:0007669"/>
    <property type="project" value="InterPro"/>
</dbReference>
<evidence type="ECO:0000256" key="1">
    <source>
        <dbReference type="ARBA" id="ARBA00010617"/>
    </source>
</evidence>
<keyword evidence="9" id="KW-0812">Transmembrane</keyword>
<evidence type="ECO:0000256" key="2">
    <source>
        <dbReference type="ARBA" id="ARBA00022617"/>
    </source>
</evidence>
<comment type="similarity">
    <text evidence="1 8">Belongs to the cytochrome P450 family.</text>
</comment>
<feature type="binding site" description="axial binding residue" evidence="7">
    <location>
        <position position="467"/>
    </location>
    <ligand>
        <name>heme</name>
        <dbReference type="ChEBI" id="CHEBI:30413"/>
    </ligand>
    <ligandPart>
        <name>Fe</name>
        <dbReference type="ChEBI" id="CHEBI:18248"/>
    </ligandPart>
</feature>
<sequence>MNSEKMVAGASWLSLALFLFLFLFLLACYFFPKRRPNSSKLLPPSPPSLLIIGHLHLLSSHSPHRSLHNLAAKYGAVLLLRFGSRDVLVISSPSAVEECFTDNDVAFANRPHSLGGKHLNYNFSTIGACNYGDRWRRLRRLTTLELFSPPRVAAFAATRRVEAGLMLKELLHEAESGEGRVNLSSKFRWFAFNAMLRMVAGKRYFGYGELDSVDKEAKEFQDLIGEFTAIQGSSAPNDFFPLLRWLDFGSLEKRMKSIMDKLDGFLQRLVDTFREANPRSAESQSSQPDGGETLIDVMLSLQETEPEFYTDETIKGVILVMLIAGTETSSTTMEWAMALLLNNPEAMSNLASDIYQNVGFGRLLEETDLPKLNYLQNVIDETLRLYPPVPLLIPHESSEETTVCGYNVPKGVMLLVNVWSLHRDPELWGAEPDRFLPERFGGGAAMMMTKKEVKYKLVPFGAGRRACPGDVLGKKVVGMALGALLQAFEFSRVHGVEIDMAESTGLTMARAHTLEVLCKPRSTAMAEFLSTMRSDYSTSG</sequence>
<dbReference type="AlphaFoldDB" id="A0AAV2DU19"/>
<feature type="transmembrane region" description="Helical" evidence="9">
    <location>
        <begin position="12"/>
        <end position="31"/>
    </location>
</feature>
<keyword evidence="9" id="KW-1133">Transmembrane helix</keyword>
<accession>A0AAV2DU19</accession>
<keyword evidence="3 7" id="KW-0479">Metal-binding</keyword>
<dbReference type="InterPro" id="IPR050651">
    <property type="entry name" value="Plant_Cytochrome_P450_Monoox"/>
</dbReference>
<name>A0AAV2DU19_9ROSI</name>
<dbReference type="InterPro" id="IPR017972">
    <property type="entry name" value="Cyt_P450_CS"/>
</dbReference>
<proteinExistence type="inferred from homology"/>
<dbReference type="PRINTS" id="PR00463">
    <property type="entry name" value="EP450I"/>
</dbReference>
<gene>
    <name evidence="10" type="ORF">LTRI10_LOCUS18752</name>
</gene>
<dbReference type="PROSITE" id="PS51257">
    <property type="entry name" value="PROKAR_LIPOPROTEIN"/>
    <property type="match status" value="1"/>
</dbReference>